<keyword evidence="4" id="KW-1185">Reference proteome</keyword>
<feature type="coiled-coil region" evidence="1">
    <location>
        <begin position="429"/>
        <end position="456"/>
    </location>
</feature>
<dbReference type="SUPFAM" id="SSF51905">
    <property type="entry name" value="FAD/NAD(P)-binding domain"/>
    <property type="match status" value="1"/>
</dbReference>
<name>A0AAU9CX34_9BACT</name>
<protein>
    <recommendedName>
        <fullName evidence="2">Amine oxidase domain-containing protein</fullName>
    </recommendedName>
</protein>
<keyword evidence="1" id="KW-0175">Coiled coil</keyword>
<keyword evidence="3" id="KW-0614">Plasmid</keyword>
<gene>
    <name evidence="3" type="ORF">FUAX_49450</name>
</gene>
<dbReference type="AlphaFoldDB" id="A0AAU9CX34"/>
<accession>A0AAU9CX34</accession>
<evidence type="ECO:0000259" key="2">
    <source>
        <dbReference type="Pfam" id="PF01593"/>
    </source>
</evidence>
<evidence type="ECO:0000256" key="1">
    <source>
        <dbReference type="SAM" id="Coils"/>
    </source>
</evidence>
<dbReference type="Pfam" id="PF01593">
    <property type="entry name" value="Amino_oxidase"/>
    <property type="match status" value="1"/>
</dbReference>
<dbReference type="Gene3D" id="3.50.50.60">
    <property type="entry name" value="FAD/NAD(P)-binding domain"/>
    <property type="match status" value="1"/>
</dbReference>
<dbReference type="KEGG" id="fax:FUAX_49450"/>
<dbReference type="InterPro" id="IPR036188">
    <property type="entry name" value="FAD/NAD-bd_sf"/>
</dbReference>
<evidence type="ECO:0000313" key="4">
    <source>
        <dbReference type="Proteomes" id="UP001348817"/>
    </source>
</evidence>
<reference evidence="3 4" key="1">
    <citation type="submission" date="2021-12" db="EMBL/GenBank/DDBJ databases">
        <title>Genome sequencing of bacteria with rrn-lacking chromosome and rrn-plasmid.</title>
        <authorList>
            <person name="Anda M."/>
            <person name="Iwasaki W."/>
        </authorList>
    </citation>
    <scope>NUCLEOTIDE SEQUENCE [LARGE SCALE GENOMIC DNA]</scope>
    <source>
        <strain evidence="3 4">DSM 100852</strain>
        <plasmid evidence="3 4">pFA5</plasmid>
    </source>
</reference>
<evidence type="ECO:0000313" key="3">
    <source>
        <dbReference type="EMBL" id="BDD12513.1"/>
    </source>
</evidence>
<organism evidence="3 4">
    <name type="scientific">Fulvitalea axinellae</name>
    <dbReference type="NCBI Taxonomy" id="1182444"/>
    <lineage>
        <taxon>Bacteria</taxon>
        <taxon>Pseudomonadati</taxon>
        <taxon>Bacteroidota</taxon>
        <taxon>Cytophagia</taxon>
        <taxon>Cytophagales</taxon>
        <taxon>Persicobacteraceae</taxon>
        <taxon>Fulvitalea</taxon>
    </lineage>
</organism>
<sequence length="586" mass="66551">MSEQTLEVAIVGAGCAGAYTAWRLAKSGKYAPGTVKVFDFLKIDNQAHVGGRLLSKEMPGLGYTRKAELGGMRFLTSQKILVGVLEELGLEHVPFDVDSNHNLYDMRSKVMKATKVAREAKDVYDLSPPERDMSPGELLLWAVETVVPHAPFLDSEGWLEAKKNIKFDGRNLYDTGFWNLLQRVLSSEGYDYVLTGQGYNTIPSNWNAADAIEWMFEDFGPNVSYRYVHKGFQTVPKTLLEKAVEGGVVFEENRKLKRWEKNGDGTVTMTFENTDSGEEIRIKAKKMVLAMPRRALELVDMPKDNEMDTFYNELLPAVEPQPMFKFFLGYDLPWWRSLGISFGRTITDNPLRQIYYWGVNDQKFFKTAPEKTGNVKNLPANGVIMIYLDGRDVSFWQPLFELISIYKKTLNIKDEKHFGLMEFSVDEVKAKVKEKVRSLKLELDAAEKKYEAVKDFGAEGEDAMMLTETGILFARAKRNFEKVLSGESSVDQLIGTISELMRSAHGLQFIPDPYAISYADWTVDPFGGAYNLWKPGFRSWEVTQEMIKPFGNVDAYVVGEAYSLKQGWVEGAFETSEQMLEKYFSL</sequence>
<feature type="domain" description="Amine oxidase" evidence="2">
    <location>
        <begin position="46"/>
        <end position="357"/>
    </location>
</feature>
<dbReference type="GO" id="GO:0016491">
    <property type="term" value="F:oxidoreductase activity"/>
    <property type="evidence" value="ECO:0007669"/>
    <property type="project" value="InterPro"/>
</dbReference>
<dbReference type="RefSeq" id="WP_338395833.1">
    <property type="nucleotide sequence ID" value="NZ_AP025319.1"/>
</dbReference>
<dbReference type="Proteomes" id="UP001348817">
    <property type="component" value="Plasmid pFA5"/>
</dbReference>
<proteinExistence type="predicted"/>
<dbReference type="InterPro" id="IPR002937">
    <property type="entry name" value="Amino_oxidase"/>
</dbReference>
<geneLocation type="plasmid" evidence="3 4">
    <name>pFA5</name>
</geneLocation>
<dbReference type="EMBL" id="AP025319">
    <property type="protein sequence ID" value="BDD12513.1"/>
    <property type="molecule type" value="Genomic_DNA"/>
</dbReference>